<evidence type="ECO:0000256" key="1">
    <source>
        <dbReference type="SAM" id="MobiDB-lite"/>
    </source>
</evidence>
<dbReference type="AlphaFoldDB" id="W6ZSM2"/>
<dbReference type="VEuPathDB" id="PlasmoDB:C922_05702"/>
<feature type="compositionally biased region" description="Polar residues" evidence="1">
    <location>
        <begin position="25"/>
        <end position="39"/>
    </location>
</feature>
<proteinExistence type="predicted"/>
<keyword evidence="3" id="KW-1185">Reference proteome</keyword>
<name>W6ZSM2_9APIC</name>
<dbReference type="Proteomes" id="UP000030640">
    <property type="component" value="Unassembled WGS sequence"/>
</dbReference>
<reference evidence="2 3" key="1">
    <citation type="submission" date="2013-02" db="EMBL/GenBank/DDBJ databases">
        <title>The Genome Sequence of Plasmodium inui San Antonio 1.</title>
        <authorList>
            <consortium name="The Broad Institute Genome Sequencing Platform"/>
            <consortium name="The Broad Institute Genome Sequencing Center for Infectious Disease"/>
            <person name="Neafsey D."/>
            <person name="Cheeseman I."/>
            <person name="Volkman S."/>
            <person name="Adams J."/>
            <person name="Walker B."/>
            <person name="Young S.K."/>
            <person name="Zeng Q."/>
            <person name="Gargeya S."/>
            <person name="Fitzgerald M."/>
            <person name="Haas B."/>
            <person name="Abouelleil A."/>
            <person name="Alvarado L."/>
            <person name="Arachchi H.M."/>
            <person name="Berlin A.M."/>
            <person name="Chapman S.B."/>
            <person name="Dewar J."/>
            <person name="Goldberg J."/>
            <person name="Griggs A."/>
            <person name="Gujja S."/>
            <person name="Hansen M."/>
            <person name="Howarth C."/>
            <person name="Imamovic A."/>
            <person name="Larimer J."/>
            <person name="McCowan C."/>
            <person name="Murphy C."/>
            <person name="Neiman D."/>
            <person name="Pearson M."/>
            <person name="Priest M."/>
            <person name="Roberts A."/>
            <person name="Saif S."/>
            <person name="Shea T."/>
            <person name="Sisk P."/>
            <person name="Sykes S."/>
            <person name="Wortman J."/>
            <person name="Nusbaum C."/>
            <person name="Birren B."/>
        </authorList>
    </citation>
    <scope>NUCLEOTIDE SEQUENCE [LARGE SCALE GENOMIC DNA]</scope>
    <source>
        <strain evidence="2 3">San Antonio 1</strain>
    </source>
</reference>
<gene>
    <name evidence="2" type="ORF">C922_05702</name>
</gene>
<feature type="region of interest" description="Disordered" evidence="1">
    <location>
        <begin position="75"/>
        <end position="115"/>
    </location>
</feature>
<dbReference type="RefSeq" id="XP_008819495.1">
    <property type="nucleotide sequence ID" value="XM_008821273.1"/>
</dbReference>
<accession>W6ZSM2</accession>
<feature type="compositionally biased region" description="Basic and acidic residues" evidence="1">
    <location>
        <begin position="152"/>
        <end position="162"/>
    </location>
</feature>
<feature type="compositionally biased region" description="Basic and acidic residues" evidence="1">
    <location>
        <begin position="42"/>
        <end position="53"/>
    </location>
</feature>
<feature type="region of interest" description="Disordered" evidence="1">
    <location>
        <begin position="149"/>
        <end position="171"/>
    </location>
</feature>
<evidence type="ECO:0000313" key="3">
    <source>
        <dbReference type="Proteomes" id="UP000030640"/>
    </source>
</evidence>
<sequence length="206" mass="23818">MNDQESPINNKILKLRARENHQKNHISINQETNKSNNYPEANPRDIQDRKLPRDKLSQQLIDGSLQEKYRNTNFQTGKNMRGLTPQGDQLQNPHTPNAKSPKSGTTPTQKETTCPRVKRLSLAKSLDQRVRSIQINNRTSRYFDVFSINNKADPEPRPRVNSEPKNIQTKSSQEKLIFREGWNTSGTENDQKTGRTRILNRMKSLK</sequence>
<feature type="region of interest" description="Disordered" evidence="1">
    <location>
        <begin position="18"/>
        <end position="53"/>
    </location>
</feature>
<feature type="compositionally biased region" description="Polar residues" evidence="1">
    <location>
        <begin position="86"/>
        <end position="112"/>
    </location>
</feature>
<dbReference type="EMBL" id="KI965600">
    <property type="protein sequence ID" value="EUD63917.1"/>
    <property type="molecule type" value="Genomic_DNA"/>
</dbReference>
<organism evidence="2 3">
    <name type="scientific">Plasmodium inui San Antonio 1</name>
    <dbReference type="NCBI Taxonomy" id="1237626"/>
    <lineage>
        <taxon>Eukaryota</taxon>
        <taxon>Sar</taxon>
        <taxon>Alveolata</taxon>
        <taxon>Apicomplexa</taxon>
        <taxon>Aconoidasida</taxon>
        <taxon>Haemosporida</taxon>
        <taxon>Plasmodiidae</taxon>
        <taxon>Plasmodium</taxon>
        <taxon>Plasmodium (Plasmodium)</taxon>
    </lineage>
</organism>
<dbReference type="GeneID" id="20040976"/>
<evidence type="ECO:0000313" key="2">
    <source>
        <dbReference type="EMBL" id="EUD63917.1"/>
    </source>
</evidence>
<protein>
    <submittedName>
        <fullName evidence="2">Uncharacterized protein</fullName>
    </submittedName>
</protein>